<dbReference type="PANTHER" id="PTHR33408:SF2">
    <property type="entry name" value="TRANSPOSASE DDE DOMAIN-CONTAINING PROTEIN"/>
    <property type="match status" value="1"/>
</dbReference>
<dbReference type="InterPro" id="IPR025668">
    <property type="entry name" value="Tnp_DDE_dom"/>
</dbReference>
<dbReference type="Proteomes" id="UP000189795">
    <property type="component" value="Unassembled WGS sequence"/>
</dbReference>
<feature type="domain" description="Transposase DDE" evidence="1">
    <location>
        <begin position="112"/>
        <end position="191"/>
    </location>
</feature>
<dbReference type="EMBL" id="MWVS01000034">
    <property type="protein sequence ID" value="OPG88912.1"/>
    <property type="molecule type" value="Genomic_DNA"/>
</dbReference>
<sequence length="241" mass="28582">LDFFDHIVADAGYGSEYNYTTIIDQFEKQPVIPYTTYQKEQKRKYKTDPTKSQNWQYNAEDDYYIDHLGVRFSFYRYSRRIDKYGFKRDFKLYRADKHQLSVQLDQLAKTPSGRQRYMQVNPTWNYYKAKVKATLSSDKGKAIYRRRKYDVEPVFGHMKRDFGVRRTHLRGQRAVENDTGLTLMAMNLTKLGKLIAQAGTKLIEKGKIRTIISGKSKIMVRILIFRGRNLIVNSQPRFNLW</sequence>
<comment type="caution">
    <text evidence="2">The sequence shown here is derived from an EMBL/GenBank/DDBJ whole genome shotgun (WGS) entry which is preliminary data.</text>
</comment>
<dbReference type="RefSeq" id="WP_143448960.1">
    <property type="nucleotide sequence ID" value="NZ_MWVS01000034.1"/>
</dbReference>
<feature type="non-terminal residue" evidence="2">
    <location>
        <position position="1"/>
    </location>
</feature>
<evidence type="ECO:0000313" key="3">
    <source>
        <dbReference type="Proteomes" id="UP000189795"/>
    </source>
</evidence>
<dbReference type="Pfam" id="PF13751">
    <property type="entry name" value="DDE_Tnp_1_6"/>
    <property type="match status" value="1"/>
</dbReference>
<organism evidence="2 3">
    <name type="scientific">Limosilactobacillus reuteri</name>
    <name type="common">Lactobacillus reuteri</name>
    <dbReference type="NCBI Taxonomy" id="1598"/>
    <lineage>
        <taxon>Bacteria</taxon>
        <taxon>Bacillati</taxon>
        <taxon>Bacillota</taxon>
        <taxon>Bacilli</taxon>
        <taxon>Lactobacillales</taxon>
        <taxon>Lactobacillaceae</taxon>
        <taxon>Limosilactobacillus</taxon>
    </lineage>
</organism>
<accession>A0A1V4FND2</accession>
<gene>
    <name evidence="2" type="ORF">B5D07_02960</name>
</gene>
<evidence type="ECO:0000313" key="2">
    <source>
        <dbReference type="EMBL" id="OPG88912.1"/>
    </source>
</evidence>
<name>A0A1V4FND2_LIMRT</name>
<proteinExistence type="predicted"/>
<dbReference type="AlphaFoldDB" id="A0A1V4FND2"/>
<evidence type="ECO:0000259" key="1">
    <source>
        <dbReference type="Pfam" id="PF13751"/>
    </source>
</evidence>
<dbReference type="PANTHER" id="PTHR33408">
    <property type="entry name" value="TRANSPOSASE"/>
    <property type="match status" value="1"/>
</dbReference>
<reference evidence="2 3" key="1">
    <citation type="submission" date="2017-03" db="EMBL/GenBank/DDBJ databases">
        <title>Antibiotic resistance of probiotic microorganisms.</title>
        <authorList>
            <person name="Sanudo A.I."/>
            <person name="Olivares M."/>
            <person name="Banuelos O."/>
        </authorList>
    </citation>
    <scope>NUCLEOTIDE SEQUENCE [LARGE SCALE GENOMIC DNA]</scope>
    <source>
        <strain evidence="2 3">CECT8605</strain>
    </source>
</reference>
<protein>
    <submittedName>
        <fullName evidence="2">IS5/IS1182 family transposase</fullName>
    </submittedName>
</protein>